<keyword evidence="3" id="KW-1185">Reference proteome</keyword>
<feature type="coiled-coil region" evidence="1">
    <location>
        <begin position="57"/>
        <end position="108"/>
    </location>
</feature>
<gene>
    <name evidence="2" type="ORF">A2U01_0014474</name>
</gene>
<sequence length="151" mass="16985">MESIIDQIARAVQKRQNSAKRLESQKLAQTALFEKANNAQNKAEALAAARREPDAGIKECNDDITRWEKEIADLKALIINRELLIHEAKEKRQRLEELAAAANQEAKKGIAYFSAYEEIEAVIASLVDDINVLDIEIALHKDRCQAFKNTA</sequence>
<protein>
    <submittedName>
        <fullName evidence="2">Uncharacterized protein</fullName>
    </submittedName>
</protein>
<name>A0A392N1S3_9FABA</name>
<keyword evidence="1" id="KW-0175">Coiled coil</keyword>
<dbReference type="EMBL" id="LXQA010025143">
    <property type="protein sequence ID" value="MCH93522.1"/>
    <property type="molecule type" value="Genomic_DNA"/>
</dbReference>
<reference evidence="2 3" key="1">
    <citation type="journal article" date="2018" name="Front. Plant Sci.">
        <title>Red Clover (Trifolium pratense) and Zigzag Clover (T. medium) - A Picture of Genomic Similarities and Differences.</title>
        <authorList>
            <person name="Dluhosova J."/>
            <person name="Istvanek J."/>
            <person name="Nedelnik J."/>
            <person name="Repkova J."/>
        </authorList>
    </citation>
    <scope>NUCLEOTIDE SEQUENCE [LARGE SCALE GENOMIC DNA]</scope>
    <source>
        <strain evidence="3">cv. 10/8</strain>
        <tissue evidence="2">Leaf</tissue>
    </source>
</reference>
<dbReference type="AlphaFoldDB" id="A0A392N1S3"/>
<comment type="caution">
    <text evidence="2">The sequence shown here is derived from an EMBL/GenBank/DDBJ whole genome shotgun (WGS) entry which is preliminary data.</text>
</comment>
<dbReference type="Proteomes" id="UP000265520">
    <property type="component" value="Unassembled WGS sequence"/>
</dbReference>
<proteinExistence type="predicted"/>
<evidence type="ECO:0000313" key="2">
    <source>
        <dbReference type="EMBL" id="MCH93522.1"/>
    </source>
</evidence>
<evidence type="ECO:0000313" key="3">
    <source>
        <dbReference type="Proteomes" id="UP000265520"/>
    </source>
</evidence>
<organism evidence="2 3">
    <name type="scientific">Trifolium medium</name>
    <dbReference type="NCBI Taxonomy" id="97028"/>
    <lineage>
        <taxon>Eukaryota</taxon>
        <taxon>Viridiplantae</taxon>
        <taxon>Streptophyta</taxon>
        <taxon>Embryophyta</taxon>
        <taxon>Tracheophyta</taxon>
        <taxon>Spermatophyta</taxon>
        <taxon>Magnoliopsida</taxon>
        <taxon>eudicotyledons</taxon>
        <taxon>Gunneridae</taxon>
        <taxon>Pentapetalae</taxon>
        <taxon>rosids</taxon>
        <taxon>fabids</taxon>
        <taxon>Fabales</taxon>
        <taxon>Fabaceae</taxon>
        <taxon>Papilionoideae</taxon>
        <taxon>50 kb inversion clade</taxon>
        <taxon>NPAAA clade</taxon>
        <taxon>Hologalegina</taxon>
        <taxon>IRL clade</taxon>
        <taxon>Trifolieae</taxon>
        <taxon>Trifolium</taxon>
    </lineage>
</organism>
<evidence type="ECO:0000256" key="1">
    <source>
        <dbReference type="SAM" id="Coils"/>
    </source>
</evidence>
<accession>A0A392N1S3</accession>